<evidence type="ECO:0000256" key="4">
    <source>
        <dbReference type="ARBA" id="ARBA00022833"/>
    </source>
</evidence>
<keyword evidence="2" id="KW-0645">Protease</keyword>
<evidence type="ECO:0000256" key="5">
    <source>
        <dbReference type="ARBA" id="ARBA00023049"/>
    </source>
</evidence>
<comment type="caution">
    <text evidence="8">The sequence shown here is derived from an EMBL/GenBank/DDBJ whole genome shotgun (WGS) entry which is preliminary data.</text>
</comment>
<evidence type="ECO:0000313" key="9">
    <source>
        <dbReference type="Proteomes" id="UP000006044"/>
    </source>
</evidence>
<dbReference type="Pfam" id="PF05193">
    <property type="entry name" value="Peptidase_M16_C"/>
    <property type="match status" value="1"/>
</dbReference>
<dbReference type="InterPro" id="IPR007863">
    <property type="entry name" value="Peptidase_M16_C"/>
</dbReference>
<dbReference type="SUPFAM" id="SSF63411">
    <property type="entry name" value="LuxS/MPP-like metallohydrolase"/>
    <property type="match status" value="2"/>
</dbReference>
<dbReference type="AlphaFoldDB" id="K0X4F8"/>
<dbReference type="PANTHER" id="PTHR43690">
    <property type="entry name" value="NARDILYSIN"/>
    <property type="match status" value="1"/>
</dbReference>
<keyword evidence="3" id="KW-0378">Hydrolase</keyword>
<feature type="domain" description="Peptidase M16 N-terminal" evidence="6">
    <location>
        <begin position="16"/>
        <end position="134"/>
    </location>
</feature>
<feature type="domain" description="Peptidase M16 C-terminal" evidence="7">
    <location>
        <begin position="168"/>
        <end position="344"/>
    </location>
</feature>
<keyword evidence="5" id="KW-0482">Metalloprotease</keyword>
<dbReference type="EMBL" id="ADLE01000001">
    <property type="protein sequence ID" value="EJZ66243.1"/>
    <property type="molecule type" value="Genomic_DNA"/>
</dbReference>
<accession>K0X4F8</accession>
<dbReference type="eggNOG" id="COG0612">
    <property type="taxonomic scope" value="Bacteria"/>
</dbReference>
<comment type="similarity">
    <text evidence="1">Belongs to the peptidase M16 family.</text>
</comment>
<sequence length="423" mass="48639">MISFRRHILPNGLRIIHHYDGSTKMTALNLLYDVGSKDESPERTGFAHLFEHLMFGGSVNIPDFDTPLQKAGGENNAWTSNDVTNYYTVVPTHNAETAFWLESDRMLSLAFSSESLSVQKQVVIEEFKQRNLNQPYGDSFLLLRPMAYRVHPYRWPVIGKNTSHIGNASLEEVKEFFFAHYAPNNAILSISGSLPFDEAILLCEKWFAPISRREVACRDLPQEPVQTKPHKKIVEREVPLDAIFKAYHMVDRKHPDYQGYDALSDVLASGRSSRLYRRLVMEKKLFTEIDSSITGDIEPGLFLLKGKLSPGISLEQGEEAIEMELRRMREELLEQRELDKVINRFESNDLFSNLHYLNKATNLAYYELLGGAENIDTEVEKYKKLTPFDLRRIAEKLFVPENSSTLWYKSVHAKREIITDVSD</sequence>
<evidence type="ECO:0000256" key="1">
    <source>
        <dbReference type="ARBA" id="ARBA00007261"/>
    </source>
</evidence>
<name>K0X4F8_9BACT</name>
<dbReference type="Pfam" id="PF00675">
    <property type="entry name" value="Peptidase_M16"/>
    <property type="match status" value="1"/>
</dbReference>
<dbReference type="Gene3D" id="3.30.830.10">
    <property type="entry name" value="Metalloenzyme, LuxS/M16 peptidase-like"/>
    <property type="match status" value="2"/>
</dbReference>
<dbReference type="Proteomes" id="UP000006044">
    <property type="component" value="Unassembled WGS sequence"/>
</dbReference>
<dbReference type="InterPro" id="IPR011249">
    <property type="entry name" value="Metalloenz_LuxS/M16"/>
</dbReference>
<proteinExistence type="inferred from homology"/>
<evidence type="ECO:0000256" key="2">
    <source>
        <dbReference type="ARBA" id="ARBA00022670"/>
    </source>
</evidence>
<protein>
    <recommendedName>
        <fullName evidence="10">Peptidase M16 N-terminal domain-containing protein</fullName>
    </recommendedName>
</protein>
<dbReference type="HOGENOM" id="CLU_009902_1_1_10"/>
<evidence type="ECO:0000313" key="8">
    <source>
        <dbReference type="EMBL" id="EJZ66243.1"/>
    </source>
</evidence>
<dbReference type="PATRIC" id="fig|742726.3.peg.435"/>
<dbReference type="GO" id="GO:0008237">
    <property type="term" value="F:metallopeptidase activity"/>
    <property type="evidence" value="ECO:0007669"/>
    <property type="project" value="UniProtKB-KW"/>
</dbReference>
<evidence type="ECO:0000256" key="3">
    <source>
        <dbReference type="ARBA" id="ARBA00022801"/>
    </source>
</evidence>
<evidence type="ECO:0000259" key="7">
    <source>
        <dbReference type="Pfam" id="PF05193"/>
    </source>
</evidence>
<reference evidence="8 9" key="1">
    <citation type="submission" date="2012-08" db="EMBL/GenBank/DDBJ databases">
        <title>The Genome Sequence of Barnesiella intestinihominis YIT 11860.</title>
        <authorList>
            <consortium name="The Broad Institute Genome Sequencing Platform"/>
            <person name="Earl A."/>
            <person name="Ward D."/>
            <person name="Feldgarden M."/>
            <person name="Gevers D."/>
            <person name="Morotomi M."/>
            <person name="Walker B."/>
            <person name="Young S.K."/>
            <person name="Zeng Q."/>
            <person name="Gargeya S."/>
            <person name="Fitzgerald M."/>
            <person name="Haas B."/>
            <person name="Abouelleil A."/>
            <person name="Alvarado L."/>
            <person name="Arachchi H.M."/>
            <person name="Berlin A.M."/>
            <person name="Chapman S.B."/>
            <person name="Goldberg J."/>
            <person name="Griggs A."/>
            <person name="Gujja S."/>
            <person name="Hansen M."/>
            <person name="Howarth C."/>
            <person name="Imamovic A."/>
            <person name="Larimer J."/>
            <person name="McCowen C."/>
            <person name="Montmayeur A."/>
            <person name="Murphy C."/>
            <person name="Neiman D."/>
            <person name="Pearson M."/>
            <person name="Priest M."/>
            <person name="Roberts A."/>
            <person name="Saif S."/>
            <person name="Shea T."/>
            <person name="Sisk P."/>
            <person name="Sykes S."/>
            <person name="Wortman J."/>
            <person name="Nusbaum C."/>
            <person name="Birren B."/>
        </authorList>
    </citation>
    <scope>NUCLEOTIDE SEQUENCE [LARGE SCALE GENOMIC DNA]</scope>
    <source>
        <strain evidence="8 9">YIT 11860</strain>
    </source>
</reference>
<dbReference type="PANTHER" id="PTHR43690:SF17">
    <property type="entry name" value="PROTEIN YHJJ"/>
    <property type="match status" value="1"/>
</dbReference>
<evidence type="ECO:0000259" key="6">
    <source>
        <dbReference type="Pfam" id="PF00675"/>
    </source>
</evidence>
<dbReference type="GO" id="GO:0006508">
    <property type="term" value="P:proteolysis"/>
    <property type="evidence" value="ECO:0007669"/>
    <property type="project" value="UniProtKB-KW"/>
</dbReference>
<organism evidence="8 9">
    <name type="scientific">Barnesiella intestinihominis YIT 11860</name>
    <dbReference type="NCBI Taxonomy" id="742726"/>
    <lineage>
        <taxon>Bacteria</taxon>
        <taxon>Pseudomonadati</taxon>
        <taxon>Bacteroidota</taxon>
        <taxon>Bacteroidia</taxon>
        <taxon>Bacteroidales</taxon>
        <taxon>Barnesiellaceae</taxon>
        <taxon>Barnesiella</taxon>
    </lineage>
</organism>
<dbReference type="GO" id="GO:0046872">
    <property type="term" value="F:metal ion binding"/>
    <property type="evidence" value="ECO:0007669"/>
    <property type="project" value="InterPro"/>
</dbReference>
<keyword evidence="4" id="KW-0862">Zinc</keyword>
<dbReference type="InterPro" id="IPR011765">
    <property type="entry name" value="Pept_M16_N"/>
</dbReference>
<dbReference type="InterPro" id="IPR050626">
    <property type="entry name" value="Peptidase_M16"/>
</dbReference>
<evidence type="ECO:0008006" key="10">
    <source>
        <dbReference type="Google" id="ProtNLM"/>
    </source>
</evidence>
<dbReference type="STRING" id="742726.HMPREF9448_00420"/>
<gene>
    <name evidence="8" type="ORF">HMPREF9448_00420</name>
</gene>
<keyword evidence="9" id="KW-1185">Reference proteome</keyword>